<evidence type="ECO:0000256" key="6">
    <source>
        <dbReference type="ARBA" id="ARBA00022833"/>
    </source>
</evidence>
<keyword evidence="6 8" id="KW-0862">Zinc</keyword>
<keyword evidence="1" id="KW-0880">Kelch repeat</keyword>
<sequence length="1038" mass="118679">MISRLILKQNLTLTRSNWVRNEWSRAFRIGRETKKTGLFENGNLKTAESLRHLPIAVKQSTDTLIQELLTPSENPRTSLQIVDDISNEICKAADLAECVRQLHSETEFREMAEDVSRDFCELVESLNTNTDLYRKLKDSEKADAARLDDVDRRTLALLVDDFEQSGVHLAEAERAKFVNLSSEIFDAGARFQANCDRVVAVKRFDQAQYGLPSHIYSPVSYSMDRAKRKMVYDTFYKHDDQQETYLRNLISSRHQLAQLTGFESFAHRAQRNSLLESYETARNFLWGVVEECRGAFEKELAVLIDVSAQCTQQDRTVNNDVVEIAEHDLGFLMHLYRESAYDIAKITQETSPFFTFSSVWKGFSTLTERLYGVRLIEEPVISGEMWETNGNTKLKAVDEQNNVLGVVYVDISIRPEKAVGDCHYTVRCSKQLSDGSWQMPILVLSLGLVEGGSQQLQDARTTQMVRIVGWTPTSQGVGPEAAWSLHEFCNPFEPSDERPEDYPMVRSGHRCFTDNDYFYLIGGYTNATRRPGIFKELWAMSLATFEWRRYTPIGDFPDTLASFALVQIAPYSKAFLLFGGSGSMFGTSSSNQLYLMRVNNDACTVVSYVVQPEGDVPRPMYGHAMCRGEAPGKYYIVGGTEGSLFNFDVYSVTMKLNQNSTKPEEQYTWQSELVTKNEGFAGRYRLEVNYDEEAGRLLFLGGGNADEVFGFDKFPYLDLKTRTTREITTVPDPIHEFPVGRRCHTIVRHRRKIIMSGGVCVADNDAPMFNDVWILDLDNYSWKRYSANLPEAVFFHDTAITEDGWMLGFGGVHGVGLHSPRNNVLHSAWIECPLLQRFAIEKLRSLYPEMFSGLYCGNLRPSRVLELVTAFLKPGKVEEKEKEILGKGQIVFHEDLRRRRYFLNLDGNLYIVRHQRDLPQEFQRVRRARPGPRPRVDPPQEEEGGVEENAPGQGLFAHLNMNAMQDVLQRRLHQAFIHFMDQARRGLPVALPYEIDPDSEEDEESDSEVDDFDDVIGMIDDMEQELHDDENEDQRMEE</sequence>
<dbReference type="GO" id="GO:0006508">
    <property type="term" value="P:proteolysis"/>
    <property type="evidence" value="ECO:0007669"/>
    <property type="project" value="UniProtKB-KW"/>
</dbReference>
<reference evidence="12" key="1">
    <citation type="submission" date="2010-08" db="EMBL/GenBank/DDBJ databases">
        <authorList>
            <consortium name="Caenorhabditis japonica Sequencing Consortium"/>
            <person name="Wilson R.K."/>
        </authorList>
    </citation>
    <scope>NUCLEOTIDE SEQUENCE [LARGE SCALE GENOMIC DNA]</scope>
    <source>
        <strain evidence="12">DF5081</strain>
    </source>
</reference>
<dbReference type="InterPro" id="IPR015915">
    <property type="entry name" value="Kelch-typ_b-propeller"/>
</dbReference>
<dbReference type="AlphaFoldDB" id="A0A8R1DY90"/>
<dbReference type="Pfam" id="PF01432">
    <property type="entry name" value="Peptidase_M3"/>
    <property type="match status" value="1"/>
</dbReference>
<dbReference type="GO" id="GO:0046872">
    <property type="term" value="F:metal ion binding"/>
    <property type="evidence" value="ECO:0007669"/>
    <property type="project" value="UniProtKB-UniRule"/>
</dbReference>
<organism evidence="11 12">
    <name type="scientific">Caenorhabditis japonica</name>
    <dbReference type="NCBI Taxonomy" id="281687"/>
    <lineage>
        <taxon>Eukaryota</taxon>
        <taxon>Metazoa</taxon>
        <taxon>Ecdysozoa</taxon>
        <taxon>Nematoda</taxon>
        <taxon>Chromadorea</taxon>
        <taxon>Rhabditida</taxon>
        <taxon>Rhabditina</taxon>
        <taxon>Rhabditomorpha</taxon>
        <taxon>Rhabditoidea</taxon>
        <taxon>Rhabditidae</taxon>
        <taxon>Peloderinae</taxon>
        <taxon>Caenorhabditis</taxon>
    </lineage>
</organism>
<dbReference type="SUPFAM" id="SSF55486">
    <property type="entry name" value="Metalloproteases ('zincins'), catalytic domain"/>
    <property type="match status" value="1"/>
</dbReference>
<dbReference type="Gene3D" id="2.120.10.80">
    <property type="entry name" value="Kelch-type beta propeller"/>
    <property type="match status" value="2"/>
</dbReference>
<evidence type="ECO:0000256" key="4">
    <source>
        <dbReference type="ARBA" id="ARBA00022737"/>
    </source>
</evidence>
<keyword evidence="3 8" id="KW-0479">Metal-binding</keyword>
<evidence type="ECO:0000313" key="11">
    <source>
        <dbReference type="EnsemblMetazoa" id="CJA13749.1"/>
    </source>
</evidence>
<protein>
    <submittedName>
        <fullName evidence="11">Peptidase_M3 domain-containing protein</fullName>
    </submittedName>
</protein>
<dbReference type="Gene3D" id="3.40.390.10">
    <property type="entry name" value="Collagenase (Catalytic Domain)"/>
    <property type="match status" value="1"/>
</dbReference>
<evidence type="ECO:0000313" key="12">
    <source>
        <dbReference type="Proteomes" id="UP000005237"/>
    </source>
</evidence>
<feature type="domain" description="Peptidase M3A/M3B catalytic" evidence="10">
    <location>
        <begin position="221"/>
        <end position="449"/>
    </location>
</feature>
<dbReference type="PANTHER" id="PTHR46428">
    <property type="entry name" value="KELCH DOMAIN-CONTAINING PROTEIN 10"/>
    <property type="match status" value="1"/>
</dbReference>
<dbReference type="Proteomes" id="UP000005237">
    <property type="component" value="Unassembled WGS sequence"/>
</dbReference>
<dbReference type="SUPFAM" id="SSF117281">
    <property type="entry name" value="Kelch motif"/>
    <property type="match status" value="1"/>
</dbReference>
<keyword evidence="12" id="KW-1185">Reference proteome</keyword>
<dbReference type="PANTHER" id="PTHR46428:SF1">
    <property type="entry name" value="KELCH DOMAIN-CONTAINING PROTEIN 10"/>
    <property type="match status" value="1"/>
</dbReference>
<comment type="similarity">
    <text evidence="8">Belongs to the peptidase M3 family.</text>
</comment>
<dbReference type="InterPro" id="IPR011043">
    <property type="entry name" value="Gal_Oxase/kelch_b-propeller"/>
</dbReference>
<dbReference type="InterPro" id="IPR052125">
    <property type="entry name" value="KLHDC10"/>
</dbReference>
<dbReference type="GO" id="GO:0032874">
    <property type="term" value="P:positive regulation of stress-activated MAPK cascade"/>
    <property type="evidence" value="ECO:0007669"/>
    <property type="project" value="TreeGrafter"/>
</dbReference>
<evidence type="ECO:0000256" key="3">
    <source>
        <dbReference type="ARBA" id="ARBA00022723"/>
    </source>
</evidence>
<evidence type="ECO:0000259" key="10">
    <source>
        <dbReference type="Pfam" id="PF01432"/>
    </source>
</evidence>
<dbReference type="InterPro" id="IPR001567">
    <property type="entry name" value="Pept_M3A_M3B_dom"/>
</dbReference>
<proteinExistence type="inferred from homology"/>
<dbReference type="Gene3D" id="1.10.1370.30">
    <property type="match status" value="1"/>
</dbReference>
<keyword evidence="7 8" id="KW-0482">Metalloprotease</keyword>
<name>A0A8R1DY90_CAEJA</name>
<keyword evidence="4" id="KW-0677">Repeat</keyword>
<keyword evidence="2 8" id="KW-0645">Protease</keyword>
<dbReference type="GO" id="GO:0004222">
    <property type="term" value="F:metalloendopeptidase activity"/>
    <property type="evidence" value="ECO:0007669"/>
    <property type="project" value="InterPro"/>
</dbReference>
<keyword evidence="5 8" id="KW-0378">Hydrolase</keyword>
<reference evidence="11" key="2">
    <citation type="submission" date="2022-06" db="UniProtKB">
        <authorList>
            <consortium name="EnsemblMetazoa"/>
        </authorList>
    </citation>
    <scope>IDENTIFICATION</scope>
    <source>
        <strain evidence="11">DF5081</strain>
    </source>
</reference>
<accession>A0A8R1DY90</accession>
<evidence type="ECO:0000256" key="8">
    <source>
        <dbReference type="RuleBase" id="RU003435"/>
    </source>
</evidence>
<evidence type="ECO:0000256" key="2">
    <source>
        <dbReference type="ARBA" id="ARBA00022670"/>
    </source>
</evidence>
<dbReference type="Pfam" id="PF24681">
    <property type="entry name" value="Kelch_KLHDC2_KLHL20_DRC7"/>
    <property type="match status" value="1"/>
</dbReference>
<comment type="cofactor">
    <cofactor evidence="8">
        <name>Zn(2+)</name>
        <dbReference type="ChEBI" id="CHEBI:29105"/>
    </cofactor>
    <text evidence="8">Binds 1 zinc ion.</text>
</comment>
<dbReference type="InterPro" id="IPR024079">
    <property type="entry name" value="MetalloPept_cat_dom_sf"/>
</dbReference>
<dbReference type="SUPFAM" id="SSF50965">
    <property type="entry name" value="Galactose oxidase, central domain"/>
    <property type="match status" value="1"/>
</dbReference>
<evidence type="ECO:0000256" key="9">
    <source>
        <dbReference type="SAM" id="MobiDB-lite"/>
    </source>
</evidence>
<dbReference type="EnsemblMetazoa" id="CJA13749.1">
    <property type="protein sequence ID" value="CJA13749.1"/>
    <property type="gene ID" value="WBGene00132953"/>
</dbReference>
<evidence type="ECO:0000256" key="5">
    <source>
        <dbReference type="ARBA" id="ARBA00022801"/>
    </source>
</evidence>
<evidence type="ECO:0000256" key="1">
    <source>
        <dbReference type="ARBA" id="ARBA00022441"/>
    </source>
</evidence>
<evidence type="ECO:0000256" key="7">
    <source>
        <dbReference type="ARBA" id="ARBA00023049"/>
    </source>
</evidence>
<feature type="region of interest" description="Disordered" evidence="9">
    <location>
        <begin position="924"/>
        <end position="951"/>
    </location>
</feature>